<dbReference type="OrthoDB" id="10457360at2759"/>
<accession>A0A1Y1VU68</accession>
<reference evidence="1 2" key="2">
    <citation type="submission" date="2016-08" db="EMBL/GenBank/DDBJ databases">
        <title>Pervasive Adenine N6-methylation of Active Genes in Fungi.</title>
        <authorList>
            <consortium name="DOE Joint Genome Institute"/>
            <person name="Mondo S.J."/>
            <person name="Dannebaum R.O."/>
            <person name="Kuo R.C."/>
            <person name="Labutti K."/>
            <person name="Haridas S."/>
            <person name="Kuo A."/>
            <person name="Salamov A."/>
            <person name="Ahrendt S.R."/>
            <person name="Lipzen A."/>
            <person name="Sullivan W."/>
            <person name="Andreopoulos W.B."/>
            <person name="Clum A."/>
            <person name="Lindquist E."/>
            <person name="Daum C."/>
            <person name="Ramamoorthy G.K."/>
            <person name="Gryganskyi A."/>
            <person name="Culley D."/>
            <person name="Magnuson J.K."/>
            <person name="James T.Y."/>
            <person name="O'Malley M.A."/>
            <person name="Stajich J.E."/>
            <person name="Spatafora J.W."/>
            <person name="Visel A."/>
            <person name="Grigoriev I.V."/>
        </authorList>
    </citation>
    <scope>NUCLEOTIDE SEQUENCE [LARGE SCALE GENOMIC DNA]</scope>
    <source>
        <strain evidence="1 2">S4</strain>
    </source>
</reference>
<proteinExistence type="predicted"/>
<reference evidence="1 2" key="1">
    <citation type="submission" date="2016-08" db="EMBL/GenBank/DDBJ databases">
        <title>A Parts List for Fungal Cellulosomes Revealed by Comparative Genomics.</title>
        <authorList>
            <consortium name="DOE Joint Genome Institute"/>
            <person name="Haitjema C.H."/>
            <person name="Gilmore S.P."/>
            <person name="Henske J.K."/>
            <person name="Solomon K.V."/>
            <person name="De Groot R."/>
            <person name="Kuo A."/>
            <person name="Mondo S.J."/>
            <person name="Salamov A.A."/>
            <person name="Labutti K."/>
            <person name="Zhao Z."/>
            <person name="Chiniquy J."/>
            <person name="Barry K."/>
            <person name="Brewer H.M."/>
            <person name="Purvine S.O."/>
            <person name="Wright A.T."/>
            <person name="Boxma B."/>
            <person name="Van Alen T."/>
            <person name="Hackstein J.H."/>
            <person name="Baker S.E."/>
            <person name="Grigoriev I.V."/>
            <person name="O'Malley M.A."/>
        </authorList>
    </citation>
    <scope>NUCLEOTIDE SEQUENCE [LARGE SCALE GENOMIC DNA]</scope>
    <source>
        <strain evidence="1 2">S4</strain>
    </source>
</reference>
<name>A0A1Y1VU68_9FUNG</name>
<gene>
    <name evidence="1" type="ORF">BCR32DRAFT_123326</name>
</gene>
<organism evidence="1 2">
    <name type="scientific">Anaeromyces robustus</name>
    <dbReference type="NCBI Taxonomy" id="1754192"/>
    <lineage>
        <taxon>Eukaryota</taxon>
        <taxon>Fungi</taxon>
        <taxon>Fungi incertae sedis</taxon>
        <taxon>Chytridiomycota</taxon>
        <taxon>Chytridiomycota incertae sedis</taxon>
        <taxon>Neocallimastigomycetes</taxon>
        <taxon>Neocallimastigales</taxon>
        <taxon>Neocallimastigaceae</taxon>
        <taxon>Anaeromyces</taxon>
    </lineage>
</organism>
<dbReference type="AlphaFoldDB" id="A0A1Y1VU68"/>
<evidence type="ECO:0000313" key="1">
    <source>
        <dbReference type="EMBL" id="ORX64850.1"/>
    </source>
</evidence>
<evidence type="ECO:0000313" key="2">
    <source>
        <dbReference type="Proteomes" id="UP000193944"/>
    </source>
</evidence>
<sequence>MLTPGDSIPDTFGKILSETDSSNSFTNVKRGYIIKNNLHKYESPITNDYIKTNELIGMNNLLSFSDEKTNIESFNEINYRGMIEFLEVMAPYDPNIDLSNPENDANGNFKASSVYNGATSINDMNTKLNFQINRLNNNKMLNKQDRNKINRGVEKLADNTAEASFKLAKSLGKESPETMKEAITNHNANIKNTRNLIMVLQNLIII</sequence>
<dbReference type="EMBL" id="MCFG01000494">
    <property type="protein sequence ID" value="ORX64850.1"/>
    <property type="molecule type" value="Genomic_DNA"/>
</dbReference>
<protein>
    <submittedName>
        <fullName evidence="1">Uncharacterized protein</fullName>
    </submittedName>
</protein>
<dbReference type="Proteomes" id="UP000193944">
    <property type="component" value="Unassembled WGS sequence"/>
</dbReference>
<keyword evidence="2" id="KW-1185">Reference proteome</keyword>
<comment type="caution">
    <text evidence="1">The sequence shown here is derived from an EMBL/GenBank/DDBJ whole genome shotgun (WGS) entry which is preliminary data.</text>
</comment>